<dbReference type="SUPFAM" id="SSF52799">
    <property type="entry name" value="(Phosphotyrosine protein) phosphatases II"/>
    <property type="match status" value="1"/>
</dbReference>
<sequence>MTAETIAPIGEWRFDKAVAKRAVLWLLLLTPLFYISYGATNWLASQRANVPNITFTWEHAIPFMAWTIFPYWSINFFYGLSLFLNDTPIQVDRLAKRYLTAQVVAVSCFILFPLTAIFQKPATSGASGFLFDLLGGFDKPFNQAPSLHIALLVIIWMHWHRRLSGGALRIWHAWCTLIGLSVLTTYQHHFIDIPTGVLLGVFALWLFPGDTPSPLAGFRLASDARARRIGSYYAGGSLVFVLLTVLGTYNSAVYLIFLWPSLALALVAAGYFGAGASVFQKAADGTVSFASRWLLAPYRLGAMANSYLWTRKLASSVHVCCGVHLGRLPKRSELSAFATVIDMTSELAKPSNVEVEWQAFPALDLLPAGRVELEKASEAIENARSKGPVFVCCALGFQRSAAAVGFWLLRYGYAKNAADAIRLIEGKGRRIHLTEEMIAIAEERPENG</sequence>
<keyword evidence="3" id="KW-1185">Reference proteome</keyword>
<keyword evidence="1" id="KW-0812">Transmembrane</keyword>
<dbReference type="OrthoDB" id="256494at2"/>
<evidence type="ECO:0000256" key="1">
    <source>
        <dbReference type="SAM" id="Phobius"/>
    </source>
</evidence>
<dbReference type="InterPro" id="IPR029021">
    <property type="entry name" value="Prot-tyrosine_phosphatase-like"/>
</dbReference>
<reference evidence="3" key="1">
    <citation type="submission" date="2017-11" db="EMBL/GenBank/DDBJ databases">
        <authorList>
            <person name="Kuznetsova I."/>
            <person name="Sazanova A."/>
            <person name="Chirak E."/>
            <person name="Safronova V."/>
            <person name="Willems A."/>
        </authorList>
    </citation>
    <scope>NUCLEOTIDE SEQUENCE [LARGE SCALE GENOMIC DNA]</scope>
    <source>
        <strain evidence="3">CCBAU 03422</strain>
    </source>
</reference>
<accession>A0A2P7BK46</accession>
<protein>
    <submittedName>
        <fullName evidence="2">Serine/threonine protein phosphatase</fullName>
    </submittedName>
</protein>
<dbReference type="Gene3D" id="3.90.190.10">
    <property type="entry name" value="Protein tyrosine phosphatase superfamily"/>
    <property type="match status" value="1"/>
</dbReference>
<feature type="transmembrane region" description="Helical" evidence="1">
    <location>
        <begin position="22"/>
        <end position="43"/>
    </location>
</feature>
<feature type="transmembrane region" description="Helical" evidence="1">
    <location>
        <begin position="190"/>
        <end position="208"/>
    </location>
</feature>
<dbReference type="CDD" id="cd03386">
    <property type="entry name" value="PAP2_Aur1_like"/>
    <property type="match status" value="1"/>
</dbReference>
<dbReference type="Proteomes" id="UP000241764">
    <property type="component" value="Unassembled WGS sequence"/>
</dbReference>
<keyword evidence="1" id="KW-1133">Transmembrane helix</keyword>
<name>A0A2P7BK46_9HYPH</name>
<keyword evidence="1" id="KW-0472">Membrane</keyword>
<dbReference type="PANTHER" id="PTHR47216">
    <property type="match status" value="1"/>
</dbReference>
<feature type="transmembrane region" description="Helical" evidence="1">
    <location>
        <begin position="166"/>
        <end position="184"/>
    </location>
</feature>
<comment type="caution">
    <text evidence="2">The sequence shown here is derived from an EMBL/GenBank/DDBJ whole genome shotgun (WGS) entry which is preliminary data.</text>
</comment>
<dbReference type="RefSeq" id="WP_106661903.1">
    <property type="nucleotide sequence ID" value="NZ_PGGM01000001.1"/>
</dbReference>
<proteinExistence type="predicted"/>
<feature type="transmembrane region" description="Helical" evidence="1">
    <location>
        <begin position="141"/>
        <end position="159"/>
    </location>
</feature>
<feature type="transmembrane region" description="Helical" evidence="1">
    <location>
        <begin position="229"/>
        <end position="246"/>
    </location>
</feature>
<evidence type="ECO:0000313" key="3">
    <source>
        <dbReference type="Proteomes" id="UP000241764"/>
    </source>
</evidence>
<organism evidence="2 3">
    <name type="scientific">Phyllobacterium sophorae</name>
    <dbReference type="NCBI Taxonomy" id="1520277"/>
    <lineage>
        <taxon>Bacteria</taxon>
        <taxon>Pseudomonadati</taxon>
        <taxon>Pseudomonadota</taxon>
        <taxon>Alphaproteobacteria</taxon>
        <taxon>Hyphomicrobiales</taxon>
        <taxon>Phyllobacteriaceae</taxon>
        <taxon>Phyllobacterium</taxon>
    </lineage>
</organism>
<feature type="transmembrane region" description="Helical" evidence="1">
    <location>
        <begin position="97"/>
        <end position="118"/>
    </location>
</feature>
<dbReference type="PANTHER" id="PTHR47216:SF4">
    <property type="entry name" value="OS01G0859400 PROTEIN"/>
    <property type="match status" value="1"/>
</dbReference>
<feature type="transmembrane region" description="Helical" evidence="1">
    <location>
        <begin position="63"/>
        <end position="85"/>
    </location>
</feature>
<gene>
    <name evidence="2" type="ORF">CU103_00055</name>
</gene>
<feature type="transmembrane region" description="Helical" evidence="1">
    <location>
        <begin position="252"/>
        <end position="272"/>
    </location>
</feature>
<dbReference type="AlphaFoldDB" id="A0A2P7BK46"/>
<dbReference type="EMBL" id="PGGM01000001">
    <property type="protein sequence ID" value="PSH66827.1"/>
    <property type="molecule type" value="Genomic_DNA"/>
</dbReference>
<evidence type="ECO:0000313" key="2">
    <source>
        <dbReference type="EMBL" id="PSH66827.1"/>
    </source>
</evidence>